<dbReference type="Proteomes" id="UP001208074">
    <property type="component" value="Unassembled WGS sequence"/>
</dbReference>
<protein>
    <recommendedName>
        <fullName evidence="19">Cbb3-type cytochrome c oxidase subunit</fullName>
    </recommendedName>
</protein>
<dbReference type="AlphaFoldDB" id="A0AAW5VKV0"/>
<dbReference type="GO" id="GO:0046872">
    <property type="term" value="F:metal ion binding"/>
    <property type="evidence" value="ECO:0007669"/>
    <property type="project" value="UniProtKB-KW"/>
</dbReference>
<dbReference type="Pfam" id="PF13442">
    <property type="entry name" value="Cytochrome_CBB3"/>
    <property type="match status" value="1"/>
</dbReference>
<evidence type="ECO:0000256" key="12">
    <source>
        <dbReference type="ARBA" id="ARBA00022781"/>
    </source>
</evidence>
<feature type="binding site" description="axial binding residue" evidence="20">
    <location>
        <position position="147"/>
    </location>
    <ligand>
        <name>heme c</name>
        <dbReference type="ChEBI" id="CHEBI:61717"/>
        <label>1</label>
    </ligand>
    <ligandPart>
        <name>Fe</name>
        <dbReference type="ChEBI" id="CHEBI:18248"/>
    </ligandPart>
</feature>
<evidence type="ECO:0000256" key="22">
    <source>
        <dbReference type="SAM" id="Phobius"/>
    </source>
</evidence>
<dbReference type="PIRSF" id="PIRSF000006">
    <property type="entry name" value="Cbb3-Cox_fixP"/>
    <property type="match status" value="1"/>
</dbReference>
<keyword evidence="7 19" id="KW-0349">Heme</keyword>
<sequence length="305" mass="33558">MSDFFNNGWSLWISGIALLGIIFCLWLLFTQRAFLGKTVDVEETGHVWDGDLTELNTPVPRWWTVMYIGLCVFALGYLVLYPGLGSFKGTLGFSSGQQVKQQQAEINARLEPVYARYREMPIEEIARDPEAREIGQRLFLNNCAQCHGSDAQGAPSFPNLANKAWLWGGEPEQILHTITEGRTGMMPPQAQFTPAQASDVAQYVRSLSGLAADPLRLVAGKRVYDSACFACHGADAKGNTLLGAPDLTDDYWLYGSSEATIVQTVLQGRTNQMPAQKATLTPEQIRLLAGWVWGLSNNAEPAQAN</sequence>
<keyword evidence="6 19" id="KW-0997">Cell inner membrane</keyword>
<keyword evidence="14 22" id="KW-1133">Transmembrane helix</keyword>
<dbReference type="PANTHER" id="PTHR33751">
    <property type="entry name" value="CBB3-TYPE CYTOCHROME C OXIDASE SUBUNIT FIXP"/>
    <property type="match status" value="1"/>
</dbReference>
<dbReference type="PANTHER" id="PTHR33751:SF1">
    <property type="entry name" value="CBB3-TYPE CYTOCHROME C OXIDASE SUBUNIT FIXP"/>
    <property type="match status" value="1"/>
</dbReference>
<dbReference type="SUPFAM" id="SSF46626">
    <property type="entry name" value="Cytochrome c"/>
    <property type="match status" value="2"/>
</dbReference>
<dbReference type="GO" id="GO:0020037">
    <property type="term" value="F:heme binding"/>
    <property type="evidence" value="ECO:0007669"/>
    <property type="project" value="InterPro"/>
</dbReference>
<comment type="cofactor">
    <cofactor evidence="19 21">
        <name>heme c</name>
        <dbReference type="ChEBI" id="CHEBI:61717"/>
    </cofactor>
    <text evidence="19 21">Binds 2 heme C groups per subunit.</text>
</comment>
<dbReference type="EMBL" id="JAPKNB010000002">
    <property type="protein sequence ID" value="MCX5564608.1"/>
    <property type="molecule type" value="Genomic_DNA"/>
</dbReference>
<evidence type="ECO:0000256" key="9">
    <source>
        <dbReference type="ARBA" id="ARBA00022692"/>
    </source>
</evidence>
<accession>A0AAW5VKV0</accession>
<keyword evidence="12 19" id="KW-0375">Hydrogen ion transport</keyword>
<dbReference type="InterPro" id="IPR036909">
    <property type="entry name" value="Cyt_c-like_dom_sf"/>
</dbReference>
<comment type="subcellular location">
    <subcellularLocation>
        <location evidence="1 19">Cell inner membrane</location>
    </subcellularLocation>
</comment>
<dbReference type="InterPro" id="IPR032858">
    <property type="entry name" value="CcoP_N"/>
</dbReference>
<feature type="domain" description="Cytochrome c" evidence="23">
    <location>
        <begin position="130"/>
        <end position="208"/>
    </location>
</feature>
<keyword evidence="8 19" id="KW-0679">Respiratory chain</keyword>
<evidence type="ECO:0000256" key="6">
    <source>
        <dbReference type="ARBA" id="ARBA00022519"/>
    </source>
</evidence>
<evidence type="ECO:0000256" key="8">
    <source>
        <dbReference type="ARBA" id="ARBA00022660"/>
    </source>
</evidence>
<evidence type="ECO:0000256" key="19">
    <source>
        <dbReference type="PIRNR" id="PIRNR000006"/>
    </source>
</evidence>
<evidence type="ECO:0000256" key="2">
    <source>
        <dbReference type="ARBA" id="ARBA00004673"/>
    </source>
</evidence>
<dbReference type="Gene3D" id="1.10.760.10">
    <property type="entry name" value="Cytochrome c-like domain"/>
    <property type="match status" value="2"/>
</dbReference>
<dbReference type="InterPro" id="IPR050597">
    <property type="entry name" value="Cytochrome_c_Oxidase_Subunit"/>
</dbReference>
<feature type="binding site" description="axial binding residue" evidence="20">
    <location>
        <position position="232"/>
    </location>
    <ligand>
        <name>heme c</name>
        <dbReference type="ChEBI" id="CHEBI:61717"/>
        <label>2</label>
    </ligand>
    <ligandPart>
        <name>Fe</name>
        <dbReference type="ChEBI" id="CHEBI:18248"/>
    </ligandPart>
</feature>
<feature type="transmembrane region" description="Helical" evidence="22">
    <location>
        <begin position="9"/>
        <end position="29"/>
    </location>
</feature>
<dbReference type="GO" id="GO:0016491">
    <property type="term" value="F:oxidoreductase activity"/>
    <property type="evidence" value="ECO:0007669"/>
    <property type="project" value="UniProtKB-KW"/>
</dbReference>
<evidence type="ECO:0000313" key="24">
    <source>
        <dbReference type="EMBL" id="MCX5564608.1"/>
    </source>
</evidence>
<evidence type="ECO:0000259" key="23">
    <source>
        <dbReference type="PROSITE" id="PS51007"/>
    </source>
</evidence>
<feature type="transmembrane region" description="Helical" evidence="22">
    <location>
        <begin position="62"/>
        <end position="81"/>
    </location>
</feature>
<evidence type="ECO:0000256" key="10">
    <source>
        <dbReference type="ARBA" id="ARBA00022723"/>
    </source>
</evidence>
<dbReference type="Pfam" id="PF14715">
    <property type="entry name" value="FixP_N"/>
    <property type="match status" value="1"/>
</dbReference>
<dbReference type="RefSeq" id="WP_026482943.1">
    <property type="nucleotide sequence ID" value="NZ_DAMAIU010000002.1"/>
</dbReference>
<comment type="similarity">
    <text evidence="3 19">Belongs to the CcoP / FixP family.</text>
</comment>
<comment type="subunit">
    <text evidence="19">Component of the cbb3-type cytochrome c oxidase.</text>
</comment>
<dbReference type="PROSITE" id="PS51007">
    <property type="entry name" value="CYTC"/>
    <property type="match status" value="2"/>
</dbReference>
<name>A0AAW5VKV0_9BURK</name>
<feature type="domain" description="Cytochrome c" evidence="23">
    <location>
        <begin position="215"/>
        <end position="296"/>
    </location>
</feature>
<dbReference type="GO" id="GO:0005886">
    <property type="term" value="C:plasma membrane"/>
    <property type="evidence" value="ECO:0007669"/>
    <property type="project" value="UniProtKB-SubCell"/>
</dbReference>
<evidence type="ECO:0000256" key="5">
    <source>
        <dbReference type="ARBA" id="ARBA00022475"/>
    </source>
</evidence>
<evidence type="ECO:0000256" key="14">
    <source>
        <dbReference type="ARBA" id="ARBA00022989"/>
    </source>
</evidence>
<dbReference type="GeneID" id="94038170"/>
<keyword evidence="18 19" id="KW-0472">Membrane</keyword>
<keyword evidence="9 22" id="KW-0812">Transmembrane</keyword>
<evidence type="ECO:0000256" key="17">
    <source>
        <dbReference type="ARBA" id="ARBA00023065"/>
    </source>
</evidence>
<proteinExistence type="inferred from homology"/>
<evidence type="ECO:0000256" key="7">
    <source>
        <dbReference type="ARBA" id="ARBA00022617"/>
    </source>
</evidence>
<keyword evidence="17 19" id="KW-0406">Ion transport</keyword>
<evidence type="ECO:0000313" key="25">
    <source>
        <dbReference type="Proteomes" id="UP001208074"/>
    </source>
</evidence>
<feature type="binding site" description="covalent" evidence="21">
    <location>
        <position position="228"/>
    </location>
    <ligand>
        <name>heme c</name>
        <dbReference type="ChEBI" id="CHEBI:61717"/>
        <label>2</label>
    </ligand>
</feature>
<evidence type="ECO:0000256" key="3">
    <source>
        <dbReference type="ARBA" id="ARBA00006113"/>
    </source>
</evidence>
<feature type="binding site" description="axial binding residue" evidence="20">
    <location>
        <position position="273"/>
    </location>
    <ligand>
        <name>heme c</name>
        <dbReference type="ChEBI" id="CHEBI:61717"/>
        <label>1</label>
    </ligand>
    <ligandPart>
        <name>Fe</name>
        <dbReference type="ChEBI" id="CHEBI:18248"/>
    </ligandPart>
</feature>
<keyword evidence="16 19" id="KW-0408">Iron</keyword>
<organism evidence="24 25">
    <name type="scientific">Alcaligenes phenolicus</name>
    <dbReference type="NCBI Taxonomy" id="232846"/>
    <lineage>
        <taxon>Bacteria</taxon>
        <taxon>Pseudomonadati</taxon>
        <taxon>Pseudomonadota</taxon>
        <taxon>Betaproteobacteria</taxon>
        <taxon>Burkholderiales</taxon>
        <taxon>Alcaligenaceae</taxon>
        <taxon>Alcaligenes</taxon>
    </lineage>
</organism>
<keyword evidence="4 19" id="KW-0813">Transport</keyword>
<dbReference type="NCBIfam" id="TIGR00782">
    <property type="entry name" value="ccoP"/>
    <property type="match status" value="1"/>
</dbReference>
<dbReference type="InterPro" id="IPR009056">
    <property type="entry name" value="Cyt_c-like_dom"/>
</dbReference>
<reference evidence="24" key="1">
    <citation type="submission" date="2022-11" db="EMBL/GenBank/DDBJ databases">
        <title>Biodiversity and phylogenetic relationships of bacteria.</title>
        <authorList>
            <person name="Machado R.A.R."/>
            <person name="Bhat A."/>
            <person name="Loulou A."/>
            <person name="Kallel S."/>
        </authorList>
    </citation>
    <scope>NUCLEOTIDE SEQUENCE</scope>
    <source>
        <strain evidence="24">DSM 16503</strain>
    </source>
</reference>
<feature type="binding site" description="covalent" evidence="21">
    <location>
        <position position="231"/>
    </location>
    <ligand>
        <name>heme c</name>
        <dbReference type="ChEBI" id="CHEBI:61717"/>
        <label>2</label>
    </ligand>
</feature>
<evidence type="ECO:0000256" key="20">
    <source>
        <dbReference type="PIRSR" id="PIRSR000006-1"/>
    </source>
</evidence>
<feature type="binding site" description="covalent" evidence="21">
    <location>
        <position position="143"/>
    </location>
    <ligand>
        <name>heme c</name>
        <dbReference type="ChEBI" id="CHEBI:61717"/>
        <label>1</label>
    </ligand>
</feature>
<evidence type="ECO:0000256" key="1">
    <source>
        <dbReference type="ARBA" id="ARBA00004533"/>
    </source>
</evidence>
<keyword evidence="11" id="KW-0677">Repeat</keyword>
<dbReference type="GO" id="GO:1902600">
    <property type="term" value="P:proton transmembrane transport"/>
    <property type="evidence" value="ECO:0007669"/>
    <property type="project" value="UniProtKB-KW"/>
</dbReference>
<dbReference type="InterPro" id="IPR038414">
    <property type="entry name" value="CcoP_N_sf"/>
</dbReference>
<keyword evidence="15 19" id="KW-0560">Oxidoreductase</keyword>
<evidence type="ECO:0000256" key="15">
    <source>
        <dbReference type="ARBA" id="ARBA00023002"/>
    </source>
</evidence>
<evidence type="ECO:0000256" key="16">
    <source>
        <dbReference type="ARBA" id="ARBA00023004"/>
    </source>
</evidence>
<feature type="binding site" description="axial binding residue" evidence="20">
    <location>
        <position position="186"/>
    </location>
    <ligand>
        <name>heme c</name>
        <dbReference type="ChEBI" id="CHEBI:61717"/>
        <label>2</label>
    </ligand>
    <ligandPart>
        <name>Fe</name>
        <dbReference type="ChEBI" id="CHEBI:18248"/>
    </ligandPart>
</feature>
<dbReference type="Pfam" id="PF00034">
    <property type="entry name" value="Cytochrom_C"/>
    <property type="match status" value="1"/>
</dbReference>
<evidence type="ECO:0000256" key="21">
    <source>
        <dbReference type="PIRSR" id="PIRSR000006-2"/>
    </source>
</evidence>
<comment type="function">
    <text evidence="19">C-type cytochrome. Part of the cbb3-type cytochrome c oxidase complex.</text>
</comment>
<evidence type="ECO:0000256" key="4">
    <source>
        <dbReference type="ARBA" id="ARBA00022448"/>
    </source>
</evidence>
<evidence type="ECO:0000256" key="18">
    <source>
        <dbReference type="ARBA" id="ARBA00023136"/>
    </source>
</evidence>
<keyword evidence="13 19" id="KW-0249">Electron transport</keyword>
<keyword evidence="10 19" id="KW-0479">Metal-binding</keyword>
<evidence type="ECO:0000256" key="11">
    <source>
        <dbReference type="ARBA" id="ARBA00022737"/>
    </source>
</evidence>
<keyword evidence="5 19" id="KW-1003">Cell membrane</keyword>
<dbReference type="GO" id="GO:0009055">
    <property type="term" value="F:electron transfer activity"/>
    <property type="evidence" value="ECO:0007669"/>
    <property type="project" value="InterPro"/>
</dbReference>
<feature type="binding site" description="covalent" evidence="21">
    <location>
        <position position="146"/>
    </location>
    <ligand>
        <name>heme c</name>
        <dbReference type="ChEBI" id="CHEBI:61717"/>
        <label>1</label>
    </ligand>
</feature>
<comment type="pathway">
    <text evidence="2 19">Energy metabolism; oxidative phosphorylation.</text>
</comment>
<comment type="caution">
    <text evidence="24">The sequence shown here is derived from an EMBL/GenBank/DDBJ whole genome shotgun (WGS) entry which is preliminary data.</text>
</comment>
<gene>
    <name evidence="24" type="primary">ccoP</name>
    <name evidence="24" type="ORF">OSH02_04485</name>
</gene>
<dbReference type="InterPro" id="IPR004678">
    <property type="entry name" value="Cyt_c_oxidase_cbb3_su3"/>
</dbReference>
<evidence type="ECO:0000256" key="13">
    <source>
        <dbReference type="ARBA" id="ARBA00022982"/>
    </source>
</evidence>
<dbReference type="Gene3D" id="6.10.280.130">
    <property type="match status" value="1"/>
</dbReference>